<dbReference type="RefSeq" id="WP_318101693.1">
    <property type="nucleotide sequence ID" value="NZ_CP137573.1"/>
</dbReference>
<dbReference type="InterPro" id="IPR004111">
    <property type="entry name" value="Repressor_TetR_C"/>
</dbReference>
<dbReference type="PROSITE" id="PS50977">
    <property type="entry name" value="HTH_TETR_2"/>
    <property type="match status" value="1"/>
</dbReference>
<dbReference type="InterPro" id="IPR009057">
    <property type="entry name" value="Homeodomain-like_sf"/>
</dbReference>
<dbReference type="SUPFAM" id="SSF48498">
    <property type="entry name" value="Tetracyclin repressor-like, C-terminal domain"/>
    <property type="match status" value="1"/>
</dbReference>
<evidence type="ECO:0000313" key="6">
    <source>
        <dbReference type="EMBL" id="WOX20938.1"/>
    </source>
</evidence>
<reference evidence="6 7" key="1">
    <citation type="submission" date="2023-10" db="EMBL/GenBank/DDBJ databases">
        <title>The genome sequence of Streptomyces sp. HUAS YS2.</title>
        <authorList>
            <person name="Mo P."/>
        </authorList>
    </citation>
    <scope>NUCLEOTIDE SEQUENCE [LARGE SCALE GENOMIC DNA]</scope>
    <source>
        <strain evidence="6 7">HUAS YS2</strain>
    </source>
</reference>
<dbReference type="Pfam" id="PF02909">
    <property type="entry name" value="TetR_C_1"/>
    <property type="match status" value="1"/>
</dbReference>
<evidence type="ECO:0000259" key="5">
    <source>
        <dbReference type="PROSITE" id="PS50977"/>
    </source>
</evidence>
<dbReference type="PANTHER" id="PTHR30055:SF151">
    <property type="entry name" value="TRANSCRIPTIONAL REGULATORY PROTEIN"/>
    <property type="match status" value="1"/>
</dbReference>
<proteinExistence type="predicted"/>
<evidence type="ECO:0000256" key="2">
    <source>
        <dbReference type="ARBA" id="ARBA00023125"/>
    </source>
</evidence>
<evidence type="ECO:0000313" key="7">
    <source>
        <dbReference type="Proteomes" id="UP001301731"/>
    </source>
</evidence>
<evidence type="ECO:0000256" key="4">
    <source>
        <dbReference type="PROSITE-ProRule" id="PRU00335"/>
    </source>
</evidence>
<dbReference type="InterPro" id="IPR050109">
    <property type="entry name" value="HTH-type_TetR-like_transc_reg"/>
</dbReference>
<dbReference type="Gene3D" id="1.10.357.10">
    <property type="entry name" value="Tetracycline Repressor, domain 2"/>
    <property type="match status" value="1"/>
</dbReference>
<organism evidence="6 7">
    <name type="scientific">Streptomyces solicathayae</name>
    <dbReference type="NCBI Taxonomy" id="3081768"/>
    <lineage>
        <taxon>Bacteria</taxon>
        <taxon>Bacillati</taxon>
        <taxon>Actinomycetota</taxon>
        <taxon>Actinomycetes</taxon>
        <taxon>Kitasatosporales</taxon>
        <taxon>Streptomycetaceae</taxon>
        <taxon>Streptomyces</taxon>
    </lineage>
</organism>
<dbReference type="Gene3D" id="1.10.10.60">
    <property type="entry name" value="Homeodomain-like"/>
    <property type="match status" value="1"/>
</dbReference>
<dbReference type="InterPro" id="IPR001647">
    <property type="entry name" value="HTH_TetR"/>
</dbReference>
<dbReference type="Pfam" id="PF00440">
    <property type="entry name" value="TetR_N"/>
    <property type="match status" value="1"/>
</dbReference>
<feature type="domain" description="HTH tetR-type" evidence="5">
    <location>
        <begin position="14"/>
        <end position="74"/>
    </location>
</feature>
<dbReference type="PANTHER" id="PTHR30055">
    <property type="entry name" value="HTH-TYPE TRANSCRIPTIONAL REGULATOR RUTR"/>
    <property type="match status" value="1"/>
</dbReference>
<name>A0ABZ0LQ69_9ACTN</name>
<keyword evidence="1" id="KW-0805">Transcription regulation</keyword>
<keyword evidence="7" id="KW-1185">Reference proteome</keyword>
<keyword evidence="3" id="KW-0804">Transcription</keyword>
<accession>A0ABZ0LQ69</accession>
<protein>
    <submittedName>
        <fullName evidence="6">TetR/AcrR family transcriptional regulator</fullName>
    </submittedName>
</protein>
<feature type="DNA-binding region" description="H-T-H motif" evidence="4">
    <location>
        <begin position="37"/>
        <end position="56"/>
    </location>
</feature>
<evidence type="ECO:0000256" key="3">
    <source>
        <dbReference type="ARBA" id="ARBA00023163"/>
    </source>
</evidence>
<gene>
    <name evidence="6" type="ORF">R2D22_05850</name>
</gene>
<keyword evidence="2 4" id="KW-0238">DNA-binding</keyword>
<evidence type="ECO:0000256" key="1">
    <source>
        <dbReference type="ARBA" id="ARBA00023015"/>
    </source>
</evidence>
<dbReference type="InterPro" id="IPR036271">
    <property type="entry name" value="Tet_transcr_reg_TetR-rel_C_sf"/>
</dbReference>
<dbReference type="SUPFAM" id="SSF46689">
    <property type="entry name" value="Homeodomain-like"/>
    <property type="match status" value="1"/>
</dbReference>
<dbReference type="Proteomes" id="UP001301731">
    <property type="component" value="Chromosome"/>
</dbReference>
<sequence length="232" mass="25345">MADHAEPGRRRRERLSRERVLAAALGLADREGLSALSMRRVAAELGVEAMALYRYAPGKEALLDGLVEALYRELAEALAAAPAEDATWRDEVQRQARETYRVALRHPRVVPLLATRMLAVPLARRPLPLLLDHERTLELLERAGLDESAAARAHRAITAWVLGYVFVELRAVVDNPDEPDPAFRLGLHLMPAADLPRLRRATPALATPAGEAGLTTGLDTLLDHFGPDAGSA</sequence>
<dbReference type="EMBL" id="CP137573">
    <property type="protein sequence ID" value="WOX20938.1"/>
    <property type="molecule type" value="Genomic_DNA"/>
</dbReference>